<name>A0A517VCY7_9PLAN</name>
<gene>
    <name evidence="1" type="ORF">Pan161_25300</name>
</gene>
<evidence type="ECO:0000313" key="1">
    <source>
        <dbReference type="EMBL" id="QDT90876.1"/>
    </source>
</evidence>
<dbReference type="AlphaFoldDB" id="A0A517VCY7"/>
<dbReference type="Proteomes" id="UP000316855">
    <property type="component" value="Chromosome"/>
</dbReference>
<dbReference type="KEGG" id="gax:Pan161_25300"/>
<protein>
    <submittedName>
        <fullName evidence="1">Uncharacterized protein</fullName>
    </submittedName>
</protein>
<accession>A0A517VCY7</accession>
<dbReference type="EMBL" id="CP036343">
    <property type="protein sequence ID" value="QDT90876.1"/>
    <property type="molecule type" value="Genomic_DNA"/>
</dbReference>
<evidence type="ECO:0000313" key="2">
    <source>
        <dbReference type="Proteomes" id="UP000316855"/>
    </source>
</evidence>
<sequence>MKTFPIGRIYEILLQSISNYPQSTANPQKLKKAVAQKDRVFVGDIESFLHHYNKLEDAIKTGDVKLQTESLVYLRTFAMNISTDFSNLADSIEDVAFTYGDS</sequence>
<proteinExistence type="predicted"/>
<organism evidence="1 2">
    <name type="scientific">Gimesia algae</name>
    <dbReference type="NCBI Taxonomy" id="2527971"/>
    <lineage>
        <taxon>Bacteria</taxon>
        <taxon>Pseudomonadati</taxon>
        <taxon>Planctomycetota</taxon>
        <taxon>Planctomycetia</taxon>
        <taxon>Planctomycetales</taxon>
        <taxon>Planctomycetaceae</taxon>
        <taxon>Gimesia</taxon>
    </lineage>
</organism>
<reference evidence="1 2" key="1">
    <citation type="submission" date="2019-02" db="EMBL/GenBank/DDBJ databases">
        <title>Deep-cultivation of Planctomycetes and their phenomic and genomic characterization uncovers novel biology.</title>
        <authorList>
            <person name="Wiegand S."/>
            <person name="Jogler M."/>
            <person name="Boedeker C."/>
            <person name="Pinto D."/>
            <person name="Vollmers J."/>
            <person name="Rivas-Marin E."/>
            <person name="Kohn T."/>
            <person name="Peeters S.H."/>
            <person name="Heuer A."/>
            <person name="Rast P."/>
            <person name="Oberbeckmann S."/>
            <person name="Bunk B."/>
            <person name="Jeske O."/>
            <person name="Meyerdierks A."/>
            <person name="Storesund J.E."/>
            <person name="Kallscheuer N."/>
            <person name="Luecker S."/>
            <person name="Lage O.M."/>
            <person name="Pohl T."/>
            <person name="Merkel B.J."/>
            <person name="Hornburger P."/>
            <person name="Mueller R.-W."/>
            <person name="Bruemmer F."/>
            <person name="Labrenz M."/>
            <person name="Spormann A.M."/>
            <person name="Op den Camp H."/>
            <person name="Overmann J."/>
            <person name="Amann R."/>
            <person name="Jetten M.S.M."/>
            <person name="Mascher T."/>
            <person name="Medema M.H."/>
            <person name="Devos D.P."/>
            <person name="Kaster A.-K."/>
            <person name="Ovreas L."/>
            <person name="Rohde M."/>
            <person name="Galperin M.Y."/>
            <person name="Jogler C."/>
        </authorList>
    </citation>
    <scope>NUCLEOTIDE SEQUENCE [LARGE SCALE GENOMIC DNA]</scope>
    <source>
        <strain evidence="1 2">Pan161</strain>
    </source>
</reference>
<dbReference type="Gene3D" id="6.10.290.10">
    <property type="match status" value="1"/>
</dbReference>
<dbReference type="RefSeq" id="WP_145227150.1">
    <property type="nucleotide sequence ID" value="NZ_CP036343.1"/>
</dbReference>
<keyword evidence="2" id="KW-1185">Reference proteome</keyword>